<reference evidence="1" key="1">
    <citation type="submission" date="2024-06" db="EMBL/GenBank/DDBJ databases">
        <authorList>
            <consortium name="consrtm"/>
            <person name="Uemura M."/>
            <person name="Terahara T."/>
        </authorList>
    </citation>
    <scope>NUCLEOTIDE SEQUENCE</scope>
    <source>
        <strain evidence="1">KM77-8</strain>
    </source>
</reference>
<dbReference type="AlphaFoldDB" id="A0AAT9HEL6"/>
<evidence type="ECO:0000313" key="1">
    <source>
        <dbReference type="EMBL" id="BFO15644.1"/>
    </source>
</evidence>
<accession>A0AAT9HEL6</accession>
<dbReference type="EMBL" id="AP035768">
    <property type="protein sequence ID" value="BFO15644.1"/>
    <property type="molecule type" value="Genomic_DNA"/>
</dbReference>
<sequence length="143" mass="15050">MGELDTAVEDGDLAGEHRAGARQEFLVRFVDAGAEEDQLQPAAAVRDRHLQALALAARGLGGGEGVQPGVGDLGDHRDVLVHGEVGEVGELAALLVSARVVVQEVAHGVQAEVLGHHLRGGGAEHLLQWFVQCGHGIHWTPHH</sequence>
<protein>
    <submittedName>
        <fullName evidence="1">Uncharacterized protein</fullName>
    </submittedName>
</protein>
<gene>
    <name evidence="1" type="ORF">SHKM778_20320</name>
</gene>
<reference evidence="1" key="2">
    <citation type="submission" date="2024-07" db="EMBL/GenBank/DDBJ databases">
        <title>Streptomyces haneummycinica sp. nov., a new antibiotic-producing actinobacterium isolated from marine sediment.</title>
        <authorList>
            <person name="Uemura M."/>
            <person name="Hamada M."/>
            <person name="Hirano S."/>
            <person name="Kobayashi K."/>
            <person name="Ohshiro T."/>
            <person name="Kobayashi T."/>
            <person name="Terahara T."/>
        </authorList>
    </citation>
    <scope>NUCLEOTIDE SEQUENCE</scope>
    <source>
        <strain evidence="1">KM77-8</strain>
    </source>
</reference>
<organism evidence="1">
    <name type="scientific">Streptomyces haneummycinicus</name>
    <dbReference type="NCBI Taxonomy" id="3074435"/>
    <lineage>
        <taxon>Bacteria</taxon>
        <taxon>Bacillati</taxon>
        <taxon>Actinomycetota</taxon>
        <taxon>Actinomycetes</taxon>
        <taxon>Kitasatosporales</taxon>
        <taxon>Streptomycetaceae</taxon>
        <taxon>Streptomyces</taxon>
    </lineage>
</organism>
<proteinExistence type="predicted"/>
<name>A0AAT9HEL6_9ACTN</name>